<organism evidence="1 2">
    <name type="scientific">Citrobacter amalonaticus</name>
    <dbReference type="NCBI Taxonomy" id="35703"/>
    <lineage>
        <taxon>Bacteria</taxon>
        <taxon>Pseudomonadati</taxon>
        <taxon>Pseudomonadota</taxon>
        <taxon>Gammaproteobacteria</taxon>
        <taxon>Enterobacterales</taxon>
        <taxon>Enterobacteriaceae</taxon>
        <taxon>Citrobacter</taxon>
    </lineage>
</organism>
<gene>
    <name evidence="1" type="ORF">C3430_03730</name>
</gene>
<name>A0A2S4S2X9_CITAM</name>
<dbReference type="AlphaFoldDB" id="A0A2S4S2X9"/>
<evidence type="ECO:0000313" key="1">
    <source>
        <dbReference type="EMBL" id="POU68199.1"/>
    </source>
</evidence>
<evidence type="ECO:0000313" key="2">
    <source>
        <dbReference type="Proteomes" id="UP000237003"/>
    </source>
</evidence>
<dbReference type="EMBL" id="PQLX01000001">
    <property type="protein sequence ID" value="POU68199.1"/>
    <property type="molecule type" value="Genomic_DNA"/>
</dbReference>
<proteinExistence type="predicted"/>
<dbReference type="Proteomes" id="UP000237003">
    <property type="component" value="Unassembled WGS sequence"/>
</dbReference>
<protein>
    <submittedName>
        <fullName evidence="1">Uncharacterized protein</fullName>
    </submittedName>
</protein>
<comment type="caution">
    <text evidence="1">The sequence shown here is derived from an EMBL/GenBank/DDBJ whole genome shotgun (WGS) entry which is preliminary data.</text>
</comment>
<accession>A0A2S4S2X9</accession>
<sequence length="67" mass="7495">MRLISHKFSDLNNLDVRKGDAEASNAGNYTQIHSRCIEVKWQSVNSLSQIKMVIFKATAEFLPGNGN</sequence>
<reference evidence="1 2" key="1">
    <citation type="submission" date="2018-01" db="EMBL/GenBank/DDBJ databases">
        <title>Complete genome sequences of 14 Citrobacter spp. isolated from plant in Canada.</title>
        <authorList>
            <person name="Bhandare S.G."/>
            <person name="Colavecchio A."/>
            <person name="Jeukens J."/>
            <person name="Emond-Rheault J.-G."/>
            <person name="Freschi L."/>
            <person name="Hamel J."/>
            <person name="Kukavica-Ibrulj I."/>
            <person name="Levesque R."/>
            <person name="Goodridge L."/>
        </authorList>
    </citation>
    <scope>NUCLEOTIDE SEQUENCE [LARGE SCALE GENOMIC DNA]</scope>
    <source>
        <strain evidence="1 2">S1285</strain>
    </source>
</reference>